<keyword evidence="3" id="KW-0853">WD repeat</keyword>
<dbReference type="SUPFAM" id="SSF50978">
    <property type="entry name" value="WD40 repeat-like"/>
    <property type="match status" value="1"/>
</dbReference>
<dbReference type="OrthoDB" id="445052at2759"/>
<reference evidence="5" key="1">
    <citation type="submission" date="2014-05" db="EMBL/GenBank/DDBJ databases">
        <authorList>
            <person name="Chronopoulou M."/>
        </authorList>
    </citation>
    <scope>NUCLEOTIDE SEQUENCE</scope>
    <source>
        <tissue evidence="5">Whole organism</tissue>
    </source>
</reference>
<accession>A0A0K2T054</accession>
<dbReference type="GO" id="GO:0042073">
    <property type="term" value="P:intraciliary transport"/>
    <property type="evidence" value="ECO:0007669"/>
    <property type="project" value="TreeGrafter"/>
</dbReference>
<dbReference type="SMART" id="SM00320">
    <property type="entry name" value="WD40"/>
    <property type="match status" value="4"/>
</dbReference>
<dbReference type="Gene3D" id="2.130.10.10">
    <property type="entry name" value="YVTN repeat-like/Quinoprotein amine dehydrogenase"/>
    <property type="match status" value="2"/>
</dbReference>
<name>A0A0K2T054_LEPSM</name>
<dbReference type="EMBL" id="HACA01001631">
    <property type="protein sequence ID" value="CDW18992.1"/>
    <property type="molecule type" value="Transcribed_RNA"/>
</dbReference>
<dbReference type="GO" id="GO:0005868">
    <property type="term" value="C:cytoplasmic dynein complex"/>
    <property type="evidence" value="ECO:0007669"/>
    <property type="project" value="TreeGrafter"/>
</dbReference>
<dbReference type="InterPro" id="IPR036322">
    <property type="entry name" value="WD40_repeat_dom_sf"/>
</dbReference>
<dbReference type="Pfam" id="PF00400">
    <property type="entry name" value="WD40"/>
    <property type="match status" value="2"/>
</dbReference>
<evidence type="ECO:0000256" key="2">
    <source>
        <dbReference type="ARBA" id="ARBA00022490"/>
    </source>
</evidence>
<dbReference type="PANTHER" id="PTHR12442:SF26">
    <property type="entry name" value="CYTOPLASMIC DYNEIN 2 INTERMEDIATE CHAIN 2"/>
    <property type="match status" value="1"/>
</dbReference>
<dbReference type="GO" id="GO:0045504">
    <property type="term" value="F:dynein heavy chain binding"/>
    <property type="evidence" value="ECO:0007669"/>
    <property type="project" value="TreeGrafter"/>
</dbReference>
<dbReference type="InterPro" id="IPR001680">
    <property type="entry name" value="WD40_rpt"/>
</dbReference>
<keyword evidence="4" id="KW-0677">Repeat</keyword>
<dbReference type="InterPro" id="IPR015943">
    <property type="entry name" value="WD40/YVTN_repeat-like_dom_sf"/>
</dbReference>
<dbReference type="AlphaFoldDB" id="A0A0K2T054"/>
<dbReference type="GO" id="GO:0045503">
    <property type="term" value="F:dynein light chain binding"/>
    <property type="evidence" value="ECO:0007669"/>
    <property type="project" value="TreeGrafter"/>
</dbReference>
<protein>
    <submittedName>
        <fullName evidence="5">Uncharacterized protein</fullName>
    </submittedName>
</protein>
<organism evidence="5">
    <name type="scientific">Lepeophtheirus salmonis</name>
    <name type="common">Salmon louse</name>
    <name type="synonym">Caligus salmonis</name>
    <dbReference type="NCBI Taxonomy" id="72036"/>
    <lineage>
        <taxon>Eukaryota</taxon>
        <taxon>Metazoa</taxon>
        <taxon>Ecdysozoa</taxon>
        <taxon>Arthropoda</taxon>
        <taxon>Crustacea</taxon>
        <taxon>Multicrustacea</taxon>
        <taxon>Hexanauplia</taxon>
        <taxon>Copepoda</taxon>
        <taxon>Siphonostomatoida</taxon>
        <taxon>Caligidae</taxon>
        <taxon>Lepeophtheirus</taxon>
    </lineage>
</organism>
<evidence type="ECO:0000256" key="4">
    <source>
        <dbReference type="ARBA" id="ARBA00022737"/>
    </source>
</evidence>
<dbReference type="PANTHER" id="PTHR12442">
    <property type="entry name" value="DYNEIN INTERMEDIATE CHAIN"/>
    <property type="match status" value="1"/>
</dbReference>
<keyword evidence="2" id="KW-0963">Cytoplasm</keyword>
<evidence type="ECO:0000256" key="1">
    <source>
        <dbReference type="ARBA" id="ARBA00004496"/>
    </source>
</evidence>
<dbReference type="InterPro" id="IPR050687">
    <property type="entry name" value="Dynein_IC"/>
</dbReference>
<evidence type="ECO:0000313" key="5">
    <source>
        <dbReference type="EMBL" id="CDW18992.1"/>
    </source>
</evidence>
<proteinExistence type="predicted"/>
<comment type="subcellular location">
    <subcellularLocation>
        <location evidence="1">Cytoplasm</location>
    </subcellularLocation>
</comment>
<evidence type="ECO:0000256" key="3">
    <source>
        <dbReference type="ARBA" id="ARBA00022574"/>
    </source>
</evidence>
<sequence>MIFQDKNAIEFDFERDFPPTWRVEKKKEPKGMQTESWGRREVGSQVKIYQEKAVQTHKEIEKTIDEYRLDKFLIEARGVMEKELKASRESRAFEGYEGLKDSSENAHYRNIHTLSGSKKDEGEDLEDISVSSLSWNLANTTIVVGYAVNEEHNDWCGHSSSIHIWSLTKRSFNPKEPHFKVSCPTCIGCISHHPSDSEAFAAGGYSGELFYYSSRDDYSTPIVSTSNGHRERITCLEWTTLGIDGKYLIVSAGLDGKILIWFINEIQNKLEAQKQFKVHADNLPRSLKLKSRMTAEVGITTISIDLKYKDGLVIGTEAGVIIFTSIGLFNNLTEDDWMIKSEITATIFSPIHKGKVMALDFSPFQNQIFLSSGSDMEIRLYSVIYPQSPIRIISIEDIALHILWSKRSPSIFTYLTEYNVQTFNFLSEEKGCIIKENDGKYKKLCISKDGKVSALGDKDGKTMIFKVKEELVPESENQKFSTLINKDREE</sequence>
<dbReference type="GO" id="GO:0097014">
    <property type="term" value="C:ciliary plasm"/>
    <property type="evidence" value="ECO:0007669"/>
    <property type="project" value="TreeGrafter"/>
</dbReference>